<evidence type="ECO:0000256" key="1">
    <source>
        <dbReference type="SAM" id="MobiDB-lite"/>
    </source>
</evidence>
<dbReference type="Proteomes" id="UP000095287">
    <property type="component" value="Unplaced"/>
</dbReference>
<feature type="compositionally biased region" description="Basic and acidic residues" evidence="1">
    <location>
        <begin position="88"/>
        <end position="97"/>
    </location>
</feature>
<dbReference type="AlphaFoldDB" id="A0A1I8AK80"/>
<evidence type="ECO:0000313" key="3">
    <source>
        <dbReference type="WBParaSite" id="L893_g6589.t1"/>
    </source>
</evidence>
<dbReference type="WBParaSite" id="L893_g6589.t1">
    <property type="protein sequence ID" value="L893_g6589.t1"/>
    <property type="gene ID" value="L893_g6589"/>
</dbReference>
<evidence type="ECO:0000313" key="2">
    <source>
        <dbReference type="Proteomes" id="UP000095287"/>
    </source>
</evidence>
<keyword evidence="2" id="KW-1185">Reference proteome</keyword>
<name>A0A1I8AK80_9BILA</name>
<reference evidence="3" key="1">
    <citation type="submission" date="2016-11" db="UniProtKB">
        <authorList>
            <consortium name="WormBaseParasite"/>
        </authorList>
    </citation>
    <scope>IDENTIFICATION</scope>
</reference>
<proteinExistence type="predicted"/>
<protein>
    <submittedName>
        <fullName evidence="3">DEK_C domain-containing protein</fullName>
    </submittedName>
</protein>
<feature type="region of interest" description="Disordered" evidence="1">
    <location>
        <begin position="75"/>
        <end position="113"/>
    </location>
</feature>
<organism evidence="2 3">
    <name type="scientific">Steinernema glaseri</name>
    <dbReference type="NCBI Taxonomy" id="37863"/>
    <lineage>
        <taxon>Eukaryota</taxon>
        <taxon>Metazoa</taxon>
        <taxon>Ecdysozoa</taxon>
        <taxon>Nematoda</taxon>
        <taxon>Chromadorea</taxon>
        <taxon>Rhabditida</taxon>
        <taxon>Tylenchina</taxon>
        <taxon>Panagrolaimomorpha</taxon>
        <taxon>Strongyloidoidea</taxon>
        <taxon>Steinernematidae</taxon>
        <taxon>Steinernema</taxon>
    </lineage>
</organism>
<accession>A0A1I8AK80</accession>
<sequence>MNDFVIARTAIHTVRTSNDYGHMKVATALGDLHYTHLSPEEEKQLQLEEFLDELVEKEVLKRCYASMILLSVRKPKEEAPKKTKKRKSEGDDVEGSKTAKKAKTLSVKKASMKTSVKAPKKNYICVPSRKTEGAVPSVLQSVAKE</sequence>